<dbReference type="GO" id="GO:0003677">
    <property type="term" value="F:DNA binding"/>
    <property type="evidence" value="ECO:0007669"/>
    <property type="project" value="InterPro"/>
</dbReference>
<keyword evidence="3" id="KW-1185">Reference proteome</keyword>
<reference evidence="2 3" key="1">
    <citation type="submission" date="2019-02" db="EMBL/GenBank/DDBJ databases">
        <title>Sequencing the genomes of 1000 actinobacteria strains.</title>
        <authorList>
            <person name="Klenk H.-P."/>
        </authorList>
    </citation>
    <scope>NUCLEOTIDE SEQUENCE [LARGE SCALE GENOMIC DNA]</scope>
    <source>
        <strain evidence="2 3">DSM 45162</strain>
    </source>
</reference>
<dbReference type="Proteomes" id="UP000292564">
    <property type="component" value="Unassembled WGS sequence"/>
</dbReference>
<dbReference type="PROSITE" id="PS50943">
    <property type="entry name" value="HTH_CROC1"/>
    <property type="match status" value="1"/>
</dbReference>
<organism evidence="2 3">
    <name type="scientific">Krasilnikovia cinnamomea</name>
    <dbReference type="NCBI Taxonomy" id="349313"/>
    <lineage>
        <taxon>Bacteria</taxon>
        <taxon>Bacillati</taxon>
        <taxon>Actinomycetota</taxon>
        <taxon>Actinomycetes</taxon>
        <taxon>Micromonosporales</taxon>
        <taxon>Micromonosporaceae</taxon>
        <taxon>Krasilnikovia</taxon>
    </lineage>
</organism>
<name>A0A4Q7ZRM8_9ACTN</name>
<proteinExistence type="predicted"/>
<evidence type="ECO:0000313" key="3">
    <source>
        <dbReference type="Proteomes" id="UP000292564"/>
    </source>
</evidence>
<dbReference type="Gene3D" id="1.10.260.40">
    <property type="entry name" value="lambda repressor-like DNA-binding domains"/>
    <property type="match status" value="1"/>
</dbReference>
<sequence length="148" mass="16127">MDEHSPARDPGAGPAPTRTLADKLNALILEYWSGQKPPGNAVIAQRIRAETGLSISTGYLWMLRTGVRDNPTGSHLQALAKFFGRSPAYFIEADAPEPDDQLAAALRSRDVVRIALRSDGLSDHSKKAILSMIEHARMIEKLDADPPD</sequence>
<dbReference type="EMBL" id="SHKY01000001">
    <property type="protein sequence ID" value="RZU53807.1"/>
    <property type="molecule type" value="Genomic_DNA"/>
</dbReference>
<evidence type="ECO:0000259" key="1">
    <source>
        <dbReference type="PROSITE" id="PS50943"/>
    </source>
</evidence>
<evidence type="ECO:0000313" key="2">
    <source>
        <dbReference type="EMBL" id="RZU53807.1"/>
    </source>
</evidence>
<accession>A0A4Q7ZRM8</accession>
<dbReference type="InterPro" id="IPR001387">
    <property type="entry name" value="Cro/C1-type_HTH"/>
</dbReference>
<gene>
    <name evidence="2" type="ORF">EV385_5741</name>
</gene>
<dbReference type="AlphaFoldDB" id="A0A4Q7ZRM8"/>
<dbReference type="InterPro" id="IPR010982">
    <property type="entry name" value="Lambda_DNA-bd_dom_sf"/>
</dbReference>
<protein>
    <recommendedName>
        <fullName evidence="1">HTH cro/C1-type domain-containing protein</fullName>
    </recommendedName>
</protein>
<feature type="domain" description="HTH cro/C1-type" evidence="1">
    <location>
        <begin position="55"/>
        <end position="90"/>
    </location>
</feature>
<comment type="caution">
    <text evidence="2">The sequence shown here is derived from an EMBL/GenBank/DDBJ whole genome shotgun (WGS) entry which is preliminary data.</text>
</comment>